<dbReference type="PANTHER" id="PTHR43005:SF1">
    <property type="entry name" value="SPERMIDINE_PUTRESCINE TRANSPORT SYSTEM PERMEASE PROTEIN"/>
    <property type="match status" value="1"/>
</dbReference>
<protein>
    <submittedName>
        <fullName evidence="9">Sugar ABC transporter permease</fullName>
    </submittedName>
</protein>
<proteinExistence type="inferred from homology"/>
<evidence type="ECO:0000256" key="4">
    <source>
        <dbReference type="ARBA" id="ARBA00022692"/>
    </source>
</evidence>
<dbReference type="Gene3D" id="1.10.3720.10">
    <property type="entry name" value="MetI-like"/>
    <property type="match status" value="1"/>
</dbReference>
<dbReference type="InterPro" id="IPR035906">
    <property type="entry name" value="MetI-like_sf"/>
</dbReference>
<comment type="subcellular location">
    <subcellularLocation>
        <location evidence="1 7">Cell membrane</location>
        <topology evidence="1 7">Multi-pass membrane protein</topology>
    </subcellularLocation>
</comment>
<evidence type="ECO:0000259" key="8">
    <source>
        <dbReference type="PROSITE" id="PS50928"/>
    </source>
</evidence>
<reference evidence="9 10" key="1">
    <citation type="submission" date="2019-05" db="EMBL/GenBank/DDBJ databases">
        <authorList>
            <person name="Pankratov T."/>
            <person name="Grouzdev D."/>
        </authorList>
    </citation>
    <scope>NUCLEOTIDE SEQUENCE [LARGE SCALE GENOMIC DNA]</scope>
    <source>
        <strain evidence="9 10">KEBCLARHB70R</strain>
    </source>
</reference>
<evidence type="ECO:0000256" key="1">
    <source>
        <dbReference type="ARBA" id="ARBA00004651"/>
    </source>
</evidence>
<comment type="similarity">
    <text evidence="7">Belongs to the binding-protein-dependent transport system permease family.</text>
</comment>
<feature type="transmembrane region" description="Helical" evidence="7">
    <location>
        <begin position="74"/>
        <end position="94"/>
    </location>
</feature>
<feature type="transmembrane region" description="Helical" evidence="7">
    <location>
        <begin position="36"/>
        <end position="62"/>
    </location>
</feature>
<keyword evidence="4 7" id="KW-0812">Transmembrane</keyword>
<dbReference type="GO" id="GO:0055085">
    <property type="term" value="P:transmembrane transport"/>
    <property type="evidence" value="ECO:0007669"/>
    <property type="project" value="InterPro"/>
</dbReference>
<sequence length="261" mass="28005">MSVQSVDMFDILSLHRPFVGLRNYIHLFHNPAAGRIALNTLLFTTCSVVAQVTIGFALAVFFQRRFPGAATIRGVFLAAWIMPGLVVGAIWKWMFAGDSGVVNAILAASGLIHAHPFWLSDPHLALPAVIIANIWLGVPFNMILLSVGLAAIPRDLYEAAAMDGAGSIRSFVSITLPMMRATIAAVVSLGIIFTLQQYDLISGLTEGGPANASNVAQYWSWQLSFQTYQIGQGSALAVLMLAVTALVASIYVSSTRREVVA</sequence>
<feature type="transmembrane region" description="Helical" evidence="7">
    <location>
        <begin position="230"/>
        <end position="252"/>
    </location>
</feature>
<dbReference type="SUPFAM" id="SSF161098">
    <property type="entry name" value="MetI-like"/>
    <property type="match status" value="1"/>
</dbReference>
<feature type="transmembrane region" description="Helical" evidence="7">
    <location>
        <begin position="124"/>
        <end position="150"/>
    </location>
</feature>
<feature type="transmembrane region" description="Helical" evidence="7">
    <location>
        <begin position="171"/>
        <end position="195"/>
    </location>
</feature>
<dbReference type="PROSITE" id="PS50928">
    <property type="entry name" value="ABC_TM1"/>
    <property type="match status" value="1"/>
</dbReference>
<evidence type="ECO:0000256" key="2">
    <source>
        <dbReference type="ARBA" id="ARBA00022448"/>
    </source>
</evidence>
<dbReference type="OrthoDB" id="9785347at2"/>
<feature type="domain" description="ABC transmembrane type-1" evidence="8">
    <location>
        <begin position="37"/>
        <end position="251"/>
    </location>
</feature>
<keyword evidence="5 7" id="KW-1133">Transmembrane helix</keyword>
<evidence type="ECO:0000256" key="6">
    <source>
        <dbReference type="ARBA" id="ARBA00023136"/>
    </source>
</evidence>
<keyword evidence="3" id="KW-1003">Cell membrane</keyword>
<evidence type="ECO:0000256" key="3">
    <source>
        <dbReference type="ARBA" id="ARBA00022475"/>
    </source>
</evidence>
<dbReference type="AlphaFoldDB" id="A0A5R9J3S0"/>
<dbReference type="EMBL" id="VCDI01000004">
    <property type="protein sequence ID" value="TLU72260.1"/>
    <property type="molecule type" value="Genomic_DNA"/>
</dbReference>
<keyword evidence="2 7" id="KW-0813">Transport</keyword>
<organism evidence="9 10">
    <name type="scientific">Lichenicoccus roseus</name>
    <dbReference type="NCBI Taxonomy" id="2683649"/>
    <lineage>
        <taxon>Bacteria</taxon>
        <taxon>Pseudomonadati</taxon>
        <taxon>Pseudomonadota</taxon>
        <taxon>Alphaproteobacteria</taxon>
        <taxon>Acetobacterales</taxon>
        <taxon>Acetobacteraceae</taxon>
        <taxon>Lichenicoccus</taxon>
    </lineage>
</organism>
<dbReference type="CDD" id="cd06261">
    <property type="entry name" value="TM_PBP2"/>
    <property type="match status" value="1"/>
</dbReference>
<dbReference type="InterPro" id="IPR000515">
    <property type="entry name" value="MetI-like"/>
</dbReference>
<name>A0A5R9J3S0_9PROT</name>
<keyword evidence="6 7" id="KW-0472">Membrane</keyword>
<evidence type="ECO:0000256" key="7">
    <source>
        <dbReference type="RuleBase" id="RU363032"/>
    </source>
</evidence>
<comment type="caution">
    <text evidence="9">The sequence shown here is derived from an EMBL/GenBank/DDBJ whole genome shotgun (WGS) entry which is preliminary data.</text>
</comment>
<dbReference type="Proteomes" id="UP000305654">
    <property type="component" value="Unassembled WGS sequence"/>
</dbReference>
<evidence type="ECO:0000313" key="10">
    <source>
        <dbReference type="Proteomes" id="UP000305654"/>
    </source>
</evidence>
<dbReference type="Pfam" id="PF00528">
    <property type="entry name" value="BPD_transp_1"/>
    <property type="match status" value="1"/>
</dbReference>
<dbReference type="PANTHER" id="PTHR43005">
    <property type="entry name" value="BLR7065 PROTEIN"/>
    <property type="match status" value="1"/>
</dbReference>
<dbReference type="GO" id="GO:0005886">
    <property type="term" value="C:plasma membrane"/>
    <property type="evidence" value="ECO:0007669"/>
    <property type="project" value="UniProtKB-SubCell"/>
</dbReference>
<evidence type="ECO:0000256" key="5">
    <source>
        <dbReference type="ARBA" id="ARBA00022989"/>
    </source>
</evidence>
<keyword evidence="10" id="KW-1185">Reference proteome</keyword>
<evidence type="ECO:0000313" key="9">
    <source>
        <dbReference type="EMBL" id="TLU72260.1"/>
    </source>
</evidence>
<gene>
    <name evidence="9" type="ORF">FE263_13130</name>
</gene>
<accession>A0A5R9J3S0</accession>